<protein>
    <submittedName>
        <fullName evidence="1">VP11</fullName>
    </submittedName>
</protein>
<evidence type="ECO:0000313" key="1">
    <source>
        <dbReference type="EMBL" id="GBH22306.1"/>
    </source>
</evidence>
<sequence length="149" mass="16671">MWKYLRAQSIAAGTKSQIFVNSKLVHSLRLKLTEDIASSQQLELVITSGTNEERCVSRLFFNLETATWGGIVARVPEDLNIQYGYNLDLTTTELAGLTSELTRVDQFVHYGIVTSTAVYSILGDPFGHDPHIISLINVGRPAHKRRRDP</sequence>
<name>A0A2V0RAF2_9ZZZZ</name>
<accession>A0A2V0RAF2</accession>
<comment type="caution">
    <text evidence="1">The sequence shown here is derived from an EMBL/GenBank/DDBJ whole genome shotgun (WGS) entry which is preliminary data.</text>
</comment>
<organism evidence="1">
    <name type="scientific">viral metagenome</name>
    <dbReference type="NCBI Taxonomy" id="1070528"/>
    <lineage>
        <taxon>unclassified sequences</taxon>
        <taxon>metagenomes</taxon>
        <taxon>organismal metagenomes</taxon>
    </lineage>
</organism>
<proteinExistence type="predicted"/>
<dbReference type="AlphaFoldDB" id="A0A2V0RAF2"/>
<dbReference type="EMBL" id="BDQB01000195">
    <property type="protein sequence ID" value="GBH22306.1"/>
    <property type="molecule type" value="Genomic_RNA"/>
</dbReference>
<reference evidence="1" key="1">
    <citation type="submission" date="2017-04" db="EMBL/GenBank/DDBJ databases">
        <title>Unveiling RNA virosphere associated with marine microorganisms.</title>
        <authorList>
            <person name="Urayama S."/>
            <person name="Takaki Y."/>
            <person name="Nishi S."/>
            <person name="Yoshida Y."/>
            <person name="Deguchi S."/>
            <person name="Takai K."/>
            <person name="Nunoura T."/>
        </authorList>
    </citation>
    <scope>NUCLEOTIDE SEQUENCE</scope>
</reference>